<protein>
    <recommendedName>
        <fullName evidence="7">Filament-like plant protein 3</fullName>
    </recommendedName>
</protein>
<accession>A0AA86SQN7</accession>
<dbReference type="PANTHER" id="PTHR31580:SF49">
    <property type="entry name" value="FILAMENT-LIKE PLANT PROTEIN 3"/>
    <property type="match status" value="1"/>
</dbReference>
<dbReference type="Pfam" id="PF05911">
    <property type="entry name" value="FPP"/>
    <property type="match status" value="2"/>
</dbReference>
<feature type="compositionally biased region" description="Polar residues" evidence="4">
    <location>
        <begin position="656"/>
        <end position="667"/>
    </location>
</feature>
<evidence type="ECO:0000256" key="2">
    <source>
        <dbReference type="ARBA" id="ARBA00023054"/>
    </source>
</evidence>
<evidence type="ECO:0000256" key="3">
    <source>
        <dbReference type="SAM" id="Coils"/>
    </source>
</evidence>
<keyword evidence="2 3" id="KW-0175">Coiled coil</keyword>
<dbReference type="Proteomes" id="UP001189624">
    <property type="component" value="Chromosome 3"/>
</dbReference>
<proteinExistence type="inferred from homology"/>
<dbReference type="InterPro" id="IPR008587">
    <property type="entry name" value="FPP_plant"/>
</dbReference>
<comment type="similarity">
    <text evidence="1">Belongs to the FPP family.</text>
</comment>
<dbReference type="EMBL" id="OY731400">
    <property type="protein sequence ID" value="CAJ1937737.1"/>
    <property type="molecule type" value="Genomic_DNA"/>
</dbReference>
<feature type="coiled-coil region" evidence="3">
    <location>
        <begin position="393"/>
        <end position="532"/>
    </location>
</feature>
<feature type="compositionally biased region" description="Low complexity" evidence="4">
    <location>
        <begin position="16"/>
        <end position="28"/>
    </location>
</feature>
<evidence type="ECO:0000256" key="1">
    <source>
        <dbReference type="ARBA" id="ARBA00005921"/>
    </source>
</evidence>
<feature type="compositionally biased region" description="Basic and acidic residues" evidence="4">
    <location>
        <begin position="1"/>
        <end position="15"/>
    </location>
</feature>
<evidence type="ECO:0000313" key="6">
    <source>
        <dbReference type="Proteomes" id="UP001189624"/>
    </source>
</evidence>
<gene>
    <name evidence="5" type="ORF">AYBTSS11_LOCUS8188</name>
</gene>
<evidence type="ECO:0008006" key="7">
    <source>
        <dbReference type="Google" id="ProtNLM"/>
    </source>
</evidence>
<reference evidence="5" key="1">
    <citation type="submission" date="2023-10" db="EMBL/GenBank/DDBJ databases">
        <authorList>
            <person name="Domelevo Entfellner J.-B."/>
        </authorList>
    </citation>
    <scope>NUCLEOTIDE SEQUENCE</scope>
</reference>
<evidence type="ECO:0000313" key="5">
    <source>
        <dbReference type="EMBL" id="CAJ1937737.1"/>
    </source>
</evidence>
<feature type="compositionally biased region" description="Polar residues" evidence="4">
    <location>
        <begin position="34"/>
        <end position="56"/>
    </location>
</feature>
<keyword evidence="6" id="KW-1185">Reference proteome</keyword>
<dbReference type="AlphaFoldDB" id="A0AA86SQN7"/>
<feature type="region of interest" description="Disordered" evidence="4">
    <location>
        <begin position="1"/>
        <end position="66"/>
    </location>
</feature>
<name>A0AA86SQN7_9FABA</name>
<sequence>MEVRSLLKSSEKSPGETESSGSISSLSERFSDDQVYTTQAALSPEVTSKSSPNDDVSTPKKSKEEVTDVKILTDKLAAALLNISAKEDLVKQHAKVAEEAVSGWEKAENEVSSVKQQLDATRQKNSILEDRVGHLDGALKECMRQLRQAREVQEQKIVEAVVNSCGEWESNKSELEGKVASLEAQLQTAKADAAASIRFDFRQRLEAVQKENSSLKHELQSRLEELELRIVERDLSSQAAETASKQHLESVKKVAKLEAECRRLKAMTRKTYSVNDNRSVTASSVYVESFADSMSDSGERLQAVQSDMRKLGGWEMNECELSRFDSCASSSVMEIEQFKNEKTNGKNHMVPSTEINLMDDFLEMERLAAFPENESRSNFVREGVGSDQSNVGQASMEAEVEALIQKNVELENKLGKMESEMESMIQKNSELEQKLEKMEAGKVEVEMVLTKYHTQLETSESQIREAELKVAEFQTQLTLAKKSNQEACEELKATKTKKEIVESTLKLTQTEVEELISKIHSLEEEIQKERALSAENSIKCGKLEDELLKMKQEAHVQQDTEIKHRKVVNHELKLKQCLACSVQEKEFALAASRFAECQKTIASLGQKLKSLATFEDFLLDSDNHVESTCEVTKGPQNGEQMKLHHSDLSMPKTDSESPLSLNSSVTNEKSRNGFGKFIPRSKSVSKRGSH</sequence>
<feature type="compositionally biased region" description="Basic and acidic residues" evidence="4">
    <location>
        <begin position="57"/>
        <end position="66"/>
    </location>
</feature>
<feature type="coiled-coil region" evidence="3">
    <location>
        <begin position="104"/>
        <end position="225"/>
    </location>
</feature>
<dbReference type="PANTHER" id="PTHR31580">
    <property type="entry name" value="FILAMENT-LIKE PLANT PROTEIN 4"/>
    <property type="match status" value="1"/>
</dbReference>
<organism evidence="5 6">
    <name type="scientific">Sphenostylis stenocarpa</name>
    <dbReference type="NCBI Taxonomy" id="92480"/>
    <lineage>
        <taxon>Eukaryota</taxon>
        <taxon>Viridiplantae</taxon>
        <taxon>Streptophyta</taxon>
        <taxon>Embryophyta</taxon>
        <taxon>Tracheophyta</taxon>
        <taxon>Spermatophyta</taxon>
        <taxon>Magnoliopsida</taxon>
        <taxon>eudicotyledons</taxon>
        <taxon>Gunneridae</taxon>
        <taxon>Pentapetalae</taxon>
        <taxon>rosids</taxon>
        <taxon>fabids</taxon>
        <taxon>Fabales</taxon>
        <taxon>Fabaceae</taxon>
        <taxon>Papilionoideae</taxon>
        <taxon>50 kb inversion clade</taxon>
        <taxon>NPAAA clade</taxon>
        <taxon>indigoferoid/millettioid clade</taxon>
        <taxon>Phaseoleae</taxon>
        <taxon>Sphenostylis</taxon>
    </lineage>
</organism>
<dbReference type="Gramene" id="rna-AYBTSS11_LOCUS8188">
    <property type="protein sequence ID" value="CAJ1937737.1"/>
    <property type="gene ID" value="gene-AYBTSS11_LOCUS8188"/>
</dbReference>
<evidence type="ECO:0000256" key="4">
    <source>
        <dbReference type="SAM" id="MobiDB-lite"/>
    </source>
</evidence>
<feature type="region of interest" description="Disordered" evidence="4">
    <location>
        <begin position="631"/>
        <end position="690"/>
    </location>
</feature>